<evidence type="ECO:0000313" key="2">
    <source>
        <dbReference type="EMBL" id="GEO38213.1"/>
    </source>
</evidence>
<comment type="caution">
    <text evidence="2">The sequence shown here is derived from an EMBL/GenBank/DDBJ whole genome shotgun (WGS) entry which is preliminary data.</text>
</comment>
<proteinExistence type="predicted"/>
<feature type="region of interest" description="Disordered" evidence="1">
    <location>
        <begin position="1"/>
        <end position="21"/>
    </location>
</feature>
<protein>
    <submittedName>
        <fullName evidence="2">Uncharacterized protein</fullName>
    </submittedName>
</protein>
<dbReference type="EMBL" id="BJYZ01000009">
    <property type="protein sequence ID" value="GEO38213.1"/>
    <property type="molecule type" value="Genomic_DNA"/>
</dbReference>
<feature type="region of interest" description="Disordered" evidence="1">
    <location>
        <begin position="59"/>
        <end position="102"/>
    </location>
</feature>
<evidence type="ECO:0000256" key="1">
    <source>
        <dbReference type="SAM" id="MobiDB-lite"/>
    </source>
</evidence>
<reference evidence="2 3" key="1">
    <citation type="submission" date="2019-07" db="EMBL/GenBank/DDBJ databases">
        <title>Whole genome shotgun sequence of Skermanella aerolata NBRC 106429.</title>
        <authorList>
            <person name="Hosoyama A."/>
            <person name="Uohara A."/>
            <person name="Ohji S."/>
            <person name="Ichikawa N."/>
        </authorList>
    </citation>
    <scope>NUCLEOTIDE SEQUENCE [LARGE SCALE GENOMIC DNA]</scope>
    <source>
        <strain evidence="2 3">NBRC 106429</strain>
    </source>
</reference>
<feature type="compositionally biased region" description="Basic and acidic residues" evidence="1">
    <location>
        <begin position="1"/>
        <end position="13"/>
    </location>
</feature>
<gene>
    <name evidence="2" type="ORF">SAE02_23610</name>
</gene>
<sequence length="143" mass="14836">MGYDGLRHRETGVRSRSTGPAMNYPVITLPNLSLRRVTVTVLMAAALLLPGAVRAASDADLRSFTAPPGNDDGRPRPDKAPRVAVERRALPPPGAEALSGPGGDTKYALACSAAEAATIGMAAPRPNQNAGCPKPFIVIAEQP</sequence>
<name>A0A512DP12_9PROT</name>
<dbReference type="Proteomes" id="UP000321523">
    <property type="component" value="Unassembled WGS sequence"/>
</dbReference>
<keyword evidence="3" id="KW-1185">Reference proteome</keyword>
<accession>A0A512DP12</accession>
<evidence type="ECO:0000313" key="3">
    <source>
        <dbReference type="Proteomes" id="UP000321523"/>
    </source>
</evidence>
<organism evidence="2 3">
    <name type="scientific">Skermanella aerolata</name>
    <dbReference type="NCBI Taxonomy" id="393310"/>
    <lineage>
        <taxon>Bacteria</taxon>
        <taxon>Pseudomonadati</taxon>
        <taxon>Pseudomonadota</taxon>
        <taxon>Alphaproteobacteria</taxon>
        <taxon>Rhodospirillales</taxon>
        <taxon>Azospirillaceae</taxon>
        <taxon>Skermanella</taxon>
    </lineage>
</organism>
<dbReference type="AlphaFoldDB" id="A0A512DP12"/>
<feature type="compositionally biased region" description="Basic and acidic residues" evidence="1">
    <location>
        <begin position="71"/>
        <end position="89"/>
    </location>
</feature>